<organism evidence="3 4">
    <name type="scientific">Virgibacillus kapii</name>
    <dbReference type="NCBI Taxonomy" id="1638645"/>
    <lineage>
        <taxon>Bacteria</taxon>
        <taxon>Bacillati</taxon>
        <taxon>Bacillota</taxon>
        <taxon>Bacilli</taxon>
        <taxon>Bacillales</taxon>
        <taxon>Bacillaceae</taxon>
        <taxon>Virgibacillus</taxon>
    </lineage>
</organism>
<gene>
    <name evidence="3" type="ORF">GCM10007111_25210</name>
</gene>
<evidence type="ECO:0000313" key="4">
    <source>
        <dbReference type="Proteomes" id="UP000634435"/>
    </source>
</evidence>
<dbReference type="Pfam" id="PF05709">
    <property type="entry name" value="Sipho_tail"/>
    <property type="match status" value="1"/>
</dbReference>
<dbReference type="InterPro" id="IPR008841">
    <property type="entry name" value="Siphovirus-type_tail_N"/>
</dbReference>
<dbReference type="Proteomes" id="UP000634435">
    <property type="component" value="Unassembled WGS sequence"/>
</dbReference>
<accession>A0ABQ2DLE9</accession>
<evidence type="ECO:0000259" key="2">
    <source>
        <dbReference type="Pfam" id="PF22768"/>
    </source>
</evidence>
<proteinExistence type="predicted"/>
<name>A0ABQ2DLE9_9BACI</name>
<sequence>MRRLTFENSRGEKIVFYKSPHLIISLTGIGEVEAELQGQRSPYQDGETPVDTILEPRFIEMEAVITDKDLKTIKAYRKQILRVCNPKLGQGKITLELDGDLKEIYGVLDGVPVFPERGQNGWQQFMITWKCSNPYWMDPNETSKPLKAYVGNFTLPNTFPVELGLAGSHTTLYNTGDVLAPVRIDIQGPVTNPQIINKTTGQWLRVNRAIAADEILHINTTQGRKRVEVYKNNQVYPIFGYLDHDSDWIQLELGANEIEHIADAGDRNSLVAVTWNSMYVGM</sequence>
<reference evidence="4" key="1">
    <citation type="journal article" date="2019" name="Int. J. Syst. Evol. Microbiol.">
        <title>The Global Catalogue of Microorganisms (GCM) 10K type strain sequencing project: providing services to taxonomists for standard genome sequencing and annotation.</title>
        <authorList>
            <consortium name="The Broad Institute Genomics Platform"/>
            <consortium name="The Broad Institute Genome Sequencing Center for Infectious Disease"/>
            <person name="Wu L."/>
            <person name="Ma J."/>
        </authorList>
    </citation>
    <scope>NUCLEOTIDE SEQUENCE [LARGE SCALE GENOMIC DNA]</scope>
    <source>
        <strain evidence="4">JCM 30071</strain>
    </source>
</reference>
<feature type="domain" description="Siphovirus-type tail component RIFT-related" evidence="1">
    <location>
        <begin position="10"/>
        <end position="130"/>
    </location>
</feature>
<evidence type="ECO:0008006" key="5">
    <source>
        <dbReference type="Google" id="ProtNLM"/>
    </source>
</evidence>
<dbReference type="Gene3D" id="2.40.30.200">
    <property type="match status" value="1"/>
</dbReference>
<dbReference type="EMBL" id="BMPN01000003">
    <property type="protein sequence ID" value="GGJ62058.1"/>
    <property type="molecule type" value="Genomic_DNA"/>
</dbReference>
<dbReference type="InterPro" id="IPR054738">
    <property type="entry name" value="Siphovirus-type_tail_C"/>
</dbReference>
<protein>
    <recommendedName>
        <fullName evidence="5">Phage tail family protein</fullName>
    </recommendedName>
</protein>
<dbReference type="RefSeq" id="WP_188943332.1">
    <property type="nucleotide sequence ID" value="NZ_BMPN01000003.1"/>
</dbReference>
<dbReference type="Gene3D" id="2.60.120.860">
    <property type="match status" value="1"/>
</dbReference>
<dbReference type="Pfam" id="PF22768">
    <property type="entry name" value="SPP1_Dit"/>
    <property type="match status" value="1"/>
</dbReference>
<evidence type="ECO:0000313" key="3">
    <source>
        <dbReference type="EMBL" id="GGJ62058.1"/>
    </source>
</evidence>
<feature type="domain" description="Siphovirus-type tail component C-terminal" evidence="2">
    <location>
        <begin position="181"/>
        <end position="279"/>
    </location>
</feature>
<evidence type="ECO:0000259" key="1">
    <source>
        <dbReference type="Pfam" id="PF05709"/>
    </source>
</evidence>
<keyword evidence="4" id="KW-1185">Reference proteome</keyword>
<comment type="caution">
    <text evidence="3">The sequence shown here is derived from an EMBL/GenBank/DDBJ whole genome shotgun (WGS) entry which is preliminary data.</text>
</comment>